<evidence type="ECO:0000313" key="1">
    <source>
        <dbReference type="EMBL" id="SDM53844.1"/>
    </source>
</evidence>
<protein>
    <submittedName>
        <fullName evidence="1">Uncharacterized protein</fullName>
    </submittedName>
</protein>
<dbReference type="EMBL" id="FNHS01000002">
    <property type="protein sequence ID" value="SDM53844.1"/>
    <property type="molecule type" value="Genomic_DNA"/>
</dbReference>
<organism evidence="1 2">
    <name type="scientific">Methylobacterium phyllostachyos</name>
    <dbReference type="NCBI Taxonomy" id="582672"/>
    <lineage>
        <taxon>Bacteria</taxon>
        <taxon>Pseudomonadati</taxon>
        <taxon>Pseudomonadota</taxon>
        <taxon>Alphaproteobacteria</taxon>
        <taxon>Hyphomicrobiales</taxon>
        <taxon>Methylobacteriaceae</taxon>
        <taxon>Methylobacterium</taxon>
    </lineage>
</organism>
<dbReference type="AlphaFoldDB" id="A0A1G9U2K9"/>
<evidence type="ECO:0000313" key="2">
    <source>
        <dbReference type="Proteomes" id="UP000198704"/>
    </source>
</evidence>
<dbReference type="STRING" id="582672.SAMN05216360_102376"/>
<dbReference type="Proteomes" id="UP000198704">
    <property type="component" value="Unassembled WGS sequence"/>
</dbReference>
<keyword evidence="2" id="KW-1185">Reference proteome</keyword>
<sequence>MSKRACAVRVHSAGVGCCLTWPMIAIVKAAWVPTKMKRSMGVDPFDIAIRMPENRGGVDPACEATGPRPTRASDAVIDAASVTGDVRCL</sequence>
<gene>
    <name evidence="1" type="ORF">SAMN05216360_102376</name>
</gene>
<reference evidence="2" key="1">
    <citation type="submission" date="2016-10" db="EMBL/GenBank/DDBJ databases">
        <authorList>
            <person name="Varghese N."/>
            <person name="Submissions S."/>
        </authorList>
    </citation>
    <scope>NUCLEOTIDE SEQUENCE [LARGE SCALE GENOMIC DNA]</scope>
    <source>
        <strain evidence="2">BL47</strain>
    </source>
</reference>
<proteinExistence type="predicted"/>
<accession>A0A1G9U2K9</accession>
<name>A0A1G9U2K9_9HYPH</name>